<evidence type="ECO:0000313" key="2">
    <source>
        <dbReference type="EMBL" id="KIO21936.1"/>
    </source>
</evidence>
<reference evidence="2 3" key="1">
    <citation type="submission" date="2014-04" db="EMBL/GenBank/DDBJ databases">
        <authorList>
            <consortium name="DOE Joint Genome Institute"/>
            <person name="Kuo A."/>
            <person name="Girlanda M."/>
            <person name="Perotto S."/>
            <person name="Kohler A."/>
            <person name="Nagy L.G."/>
            <person name="Floudas D."/>
            <person name="Copeland A."/>
            <person name="Barry K.W."/>
            <person name="Cichocki N."/>
            <person name="Veneault-Fourrey C."/>
            <person name="LaButti K."/>
            <person name="Lindquist E.A."/>
            <person name="Lipzen A."/>
            <person name="Lundell T."/>
            <person name="Morin E."/>
            <person name="Murat C."/>
            <person name="Sun H."/>
            <person name="Tunlid A."/>
            <person name="Henrissat B."/>
            <person name="Grigoriev I.V."/>
            <person name="Hibbett D.S."/>
            <person name="Martin F."/>
            <person name="Nordberg H.P."/>
            <person name="Cantor M.N."/>
            <person name="Hua S.X."/>
        </authorList>
    </citation>
    <scope>NUCLEOTIDE SEQUENCE [LARGE SCALE GENOMIC DNA]</scope>
    <source>
        <strain evidence="2 3">MUT 4182</strain>
    </source>
</reference>
<evidence type="ECO:0000256" key="1">
    <source>
        <dbReference type="SAM" id="MobiDB-lite"/>
    </source>
</evidence>
<evidence type="ECO:0000313" key="3">
    <source>
        <dbReference type="Proteomes" id="UP000054248"/>
    </source>
</evidence>
<dbReference type="HOGENOM" id="CLU_2028426_0_0_1"/>
<name>A0A0C3QAL4_9AGAM</name>
<keyword evidence="3" id="KW-1185">Reference proteome</keyword>
<organism evidence="2 3">
    <name type="scientific">Tulasnella calospora MUT 4182</name>
    <dbReference type="NCBI Taxonomy" id="1051891"/>
    <lineage>
        <taxon>Eukaryota</taxon>
        <taxon>Fungi</taxon>
        <taxon>Dikarya</taxon>
        <taxon>Basidiomycota</taxon>
        <taxon>Agaricomycotina</taxon>
        <taxon>Agaricomycetes</taxon>
        <taxon>Cantharellales</taxon>
        <taxon>Tulasnellaceae</taxon>
        <taxon>Tulasnella</taxon>
    </lineage>
</organism>
<gene>
    <name evidence="2" type="ORF">M407DRAFT_122830</name>
</gene>
<proteinExistence type="predicted"/>
<protein>
    <submittedName>
        <fullName evidence="2">Uncharacterized protein</fullName>
    </submittedName>
</protein>
<dbReference type="OrthoDB" id="3284317at2759"/>
<sequence length="122" mass="13319">MPKHSLPPQALNPPSPNMSDPSSNVANPPLNNSLPPDESIVQPGVQLYEMPPQLDGILTETTRVSRGGFSDVSRGEWRQVGQDEPIAVGRTVVEGFSFTARSPPAPRPRFFRIESQLSRNST</sequence>
<feature type="compositionally biased region" description="Polar residues" evidence="1">
    <location>
        <begin position="25"/>
        <end position="34"/>
    </location>
</feature>
<dbReference type="AlphaFoldDB" id="A0A0C3QAL4"/>
<dbReference type="Proteomes" id="UP000054248">
    <property type="component" value="Unassembled WGS sequence"/>
</dbReference>
<feature type="region of interest" description="Disordered" evidence="1">
    <location>
        <begin position="1"/>
        <end position="40"/>
    </location>
</feature>
<dbReference type="EMBL" id="KN823123">
    <property type="protein sequence ID" value="KIO21936.1"/>
    <property type="molecule type" value="Genomic_DNA"/>
</dbReference>
<reference evidence="3" key="2">
    <citation type="submission" date="2015-01" db="EMBL/GenBank/DDBJ databases">
        <title>Evolutionary Origins and Diversification of the Mycorrhizal Mutualists.</title>
        <authorList>
            <consortium name="DOE Joint Genome Institute"/>
            <consortium name="Mycorrhizal Genomics Consortium"/>
            <person name="Kohler A."/>
            <person name="Kuo A."/>
            <person name="Nagy L.G."/>
            <person name="Floudas D."/>
            <person name="Copeland A."/>
            <person name="Barry K.W."/>
            <person name="Cichocki N."/>
            <person name="Veneault-Fourrey C."/>
            <person name="LaButti K."/>
            <person name="Lindquist E.A."/>
            <person name="Lipzen A."/>
            <person name="Lundell T."/>
            <person name="Morin E."/>
            <person name="Murat C."/>
            <person name="Riley R."/>
            <person name="Ohm R."/>
            <person name="Sun H."/>
            <person name="Tunlid A."/>
            <person name="Henrissat B."/>
            <person name="Grigoriev I.V."/>
            <person name="Hibbett D.S."/>
            <person name="Martin F."/>
        </authorList>
    </citation>
    <scope>NUCLEOTIDE SEQUENCE [LARGE SCALE GENOMIC DNA]</scope>
    <source>
        <strain evidence="3">MUT 4182</strain>
    </source>
</reference>
<accession>A0A0C3QAL4</accession>